<dbReference type="GO" id="GO:0050660">
    <property type="term" value="F:flavin adenine dinucleotide binding"/>
    <property type="evidence" value="ECO:0007669"/>
    <property type="project" value="InterPro"/>
</dbReference>
<dbReference type="GO" id="GO:0005948">
    <property type="term" value="C:acetolactate synthase complex"/>
    <property type="evidence" value="ECO:0007669"/>
    <property type="project" value="TreeGrafter"/>
</dbReference>
<dbReference type="InterPro" id="IPR012000">
    <property type="entry name" value="Thiamin_PyroP_enz_cen_dom"/>
</dbReference>
<evidence type="ECO:0000256" key="4">
    <source>
        <dbReference type="ARBA" id="ARBA00013145"/>
    </source>
</evidence>
<dbReference type="NCBIfam" id="TIGR00118">
    <property type="entry name" value="acolac_lg"/>
    <property type="match status" value="1"/>
</dbReference>
<evidence type="ECO:0000256" key="8">
    <source>
        <dbReference type="ARBA" id="ARBA00022723"/>
    </source>
</evidence>
<dbReference type="SUPFAM" id="SSF52467">
    <property type="entry name" value="DHS-like NAD/FAD-binding domain"/>
    <property type="match status" value="1"/>
</dbReference>
<feature type="domain" description="Thiamine pyrophosphate enzyme N-terminal TPP-binding" evidence="18">
    <location>
        <begin position="42"/>
        <end position="156"/>
    </location>
</feature>
<evidence type="ECO:0000259" key="16">
    <source>
        <dbReference type="Pfam" id="PF00205"/>
    </source>
</evidence>
<dbReference type="CDD" id="cd07035">
    <property type="entry name" value="TPP_PYR_POX_like"/>
    <property type="match status" value="1"/>
</dbReference>
<keyword evidence="8 14" id="KW-0479">Metal-binding</keyword>
<evidence type="ECO:0000256" key="11">
    <source>
        <dbReference type="ARBA" id="ARBA00023052"/>
    </source>
</evidence>
<dbReference type="Pfam" id="PF02775">
    <property type="entry name" value="TPP_enzyme_C"/>
    <property type="match status" value="1"/>
</dbReference>
<comment type="catalytic activity">
    <reaction evidence="13 14">
        <text>2 pyruvate + H(+) = (2S)-2-acetolactate + CO2</text>
        <dbReference type="Rhea" id="RHEA:25249"/>
        <dbReference type="ChEBI" id="CHEBI:15361"/>
        <dbReference type="ChEBI" id="CHEBI:15378"/>
        <dbReference type="ChEBI" id="CHEBI:16526"/>
        <dbReference type="ChEBI" id="CHEBI:58476"/>
        <dbReference type="EC" id="2.2.1.6"/>
    </reaction>
</comment>
<dbReference type="Gene3D" id="3.40.50.1220">
    <property type="entry name" value="TPP-binding domain"/>
    <property type="match status" value="1"/>
</dbReference>
<gene>
    <name evidence="19" type="primary">ilvB_1</name>
    <name evidence="19" type="ORF">Val02_25800</name>
</gene>
<dbReference type="InterPro" id="IPR039368">
    <property type="entry name" value="AHAS_TPP"/>
</dbReference>
<dbReference type="InterPro" id="IPR012001">
    <property type="entry name" value="Thiamin_PyroP_enz_TPP-bd_dom"/>
</dbReference>
<keyword evidence="20" id="KW-1185">Reference proteome</keyword>
<dbReference type="SUPFAM" id="SSF52518">
    <property type="entry name" value="Thiamin diphosphate-binding fold (THDP-binding)"/>
    <property type="match status" value="2"/>
</dbReference>
<accession>A0A8J3YI63</accession>
<keyword evidence="7 14" id="KW-0808">Transferase</keyword>
<dbReference type="InterPro" id="IPR029035">
    <property type="entry name" value="DHS-like_NAD/FAD-binding_dom"/>
</dbReference>
<evidence type="ECO:0000256" key="6">
    <source>
        <dbReference type="ARBA" id="ARBA00022630"/>
    </source>
</evidence>
<dbReference type="CDD" id="cd02015">
    <property type="entry name" value="TPP_AHAS"/>
    <property type="match status" value="1"/>
</dbReference>
<evidence type="ECO:0000256" key="7">
    <source>
        <dbReference type="ARBA" id="ARBA00022679"/>
    </source>
</evidence>
<evidence type="ECO:0000256" key="10">
    <source>
        <dbReference type="ARBA" id="ARBA00022842"/>
    </source>
</evidence>
<dbReference type="Pfam" id="PF00205">
    <property type="entry name" value="TPP_enzyme_M"/>
    <property type="match status" value="1"/>
</dbReference>
<comment type="caution">
    <text evidence="19">The sequence shown here is derived from an EMBL/GenBank/DDBJ whole genome shotgun (WGS) entry which is preliminary data.</text>
</comment>
<evidence type="ECO:0000256" key="3">
    <source>
        <dbReference type="ARBA" id="ARBA00007812"/>
    </source>
</evidence>
<keyword evidence="9" id="KW-0274">FAD</keyword>
<comment type="cofactor">
    <cofactor evidence="14">
        <name>Mg(2+)</name>
        <dbReference type="ChEBI" id="CHEBI:18420"/>
    </cofactor>
    <text evidence="14">Binds 1 Mg(2+) ion per subunit.</text>
</comment>
<dbReference type="Pfam" id="PF02776">
    <property type="entry name" value="TPP_enzyme_N"/>
    <property type="match status" value="1"/>
</dbReference>
<keyword evidence="12 14" id="KW-0100">Branched-chain amino acid biosynthesis</keyword>
<keyword evidence="5 14" id="KW-0028">Amino-acid biosynthesis</keyword>
<comment type="similarity">
    <text evidence="3 14">Belongs to the TPP enzyme family.</text>
</comment>
<evidence type="ECO:0000256" key="14">
    <source>
        <dbReference type="RuleBase" id="RU003591"/>
    </source>
</evidence>
<dbReference type="EMBL" id="BOPF01000008">
    <property type="protein sequence ID" value="GIJ45694.1"/>
    <property type="molecule type" value="Genomic_DNA"/>
</dbReference>
<evidence type="ECO:0000256" key="9">
    <source>
        <dbReference type="ARBA" id="ARBA00022827"/>
    </source>
</evidence>
<dbReference type="AlphaFoldDB" id="A0A8J3YI63"/>
<dbReference type="GO" id="GO:0009099">
    <property type="term" value="P:L-valine biosynthetic process"/>
    <property type="evidence" value="ECO:0007669"/>
    <property type="project" value="UniProtKB-UniPathway"/>
</dbReference>
<dbReference type="GO" id="GO:0009097">
    <property type="term" value="P:isoleucine biosynthetic process"/>
    <property type="evidence" value="ECO:0007669"/>
    <property type="project" value="UniProtKB-UniPathway"/>
</dbReference>
<feature type="domain" description="Thiamine pyrophosphate enzyme TPP-binding" evidence="17">
    <location>
        <begin position="430"/>
        <end position="583"/>
    </location>
</feature>
<dbReference type="FunFam" id="3.40.50.970:FF:000007">
    <property type="entry name" value="Acetolactate synthase"/>
    <property type="match status" value="1"/>
</dbReference>
<evidence type="ECO:0000256" key="1">
    <source>
        <dbReference type="ARBA" id="ARBA00004974"/>
    </source>
</evidence>
<keyword evidence="11 14" id="KW-0786">Thiamine pyrophosphate</keyword>
<evidence type="ECO:0000259" key="18">
    <source>
        <dbReference type="Pfam" id="PF02776"/>
    </source>
</evidence>
<dbReference type="EC" id="2.2.1.6" evidence="4 14"/>
<comment type="pathway">
    <text evidence="2 14">Amino-acid biosynthesis; L-valine biosynthesis; L-valine from pyruvate: step 1/4.</text>
</comment>
<proteinExistence type="inferred from homology"/>
<dbReference type="RefSeq" id="WP_203899249.1">
    <property type="nucleotide sequence ID" value="NZ_BOPF01000008.1"/>
</dbReference>
<feature type="domain" description="Thiamine pyrophosphate enzyme central" evidence="16">
    <location>
        <begin position="231"/>
        <end position="366"/>
    </location>
</feature>
<feature type="compositionally biased region" description="Low complexity" evidence="15">
    <location>
        <begin position="15"/>
        <end position="27"/>
    </location>
</feature>
<dbReference type="InterPro" id="IPR029061">
    <property type="entry name" value="THDP-binding"/>
</dbReference>
<evidence type="ECO:0000256" key="15">
    <source>
        <dbReference type="SAM" id="MobiDB-lite"/>
    </source>
</evidence>
<protein>
    <recommendedName>
        <fullName evidence="4 14">Acetolactate synthase</fullName>
        <ecNumber evidence="4 14">2.2.1.6</ecNumber>
    </recommendedName>
</protein>
<dbReference type="Gene3D" id="3.40.50.970">
    <property type="match status" value="2"/>
</dbReference>
<reference evidence="19" key="1">
    <citation type="submission" date="2021-01" db="EMBL/GenBank/DDBJ databases">
        <title>Whole genome shotgun sequence of Virgisporangium aliadipatigenens NBRC 105644.</title>
        <authorList>
            <person name="Komaki H."/>
            <person name="Tamura T."/>
        </authorList>
    </citation>
    <scope>NUCLEOTIDE SEQUENCE</scope>
    <source>
        <strain evidence="19">NBRC 105644</strain>
    </source>
</reference>
<dbReference type="GO" id="GO:0003984">
    <property type="term" value="F:acetolactate synthase activity"/>
    <property type="evidence" value="ECO:0007669"/>
    <property type="project" value="UniProtKB-EC"/>
</dbReference>
<dbReference type="Proteomes" id="UP000619260">
    <property type="component" value="Unassembled WGS sequence"/>
</dbReference>
<dbReference type="FunFam" id="3.40.50.970:FF:000016">
    <property type="entry name" value="Acetolactate synthase"/>
    <property type="match status" value="1"/>
</dbReference>
<dbReference type="UniPathway" id="UPA00049">
    <property type="reaction ID" value="UER00059"/>
</dbReference>
<comment type="cofactor">
    <cofactor evidence="14">
        <name>thiamine diphosphate</name>
        <dbReference type="ChEBI" id="CHEBI:58937"/>
    </cofactor>
    <text evidence="14">Binds 1 thiamine pyrophosphate per subunit.</text>
</comment>
<dbReference type="PANTHER" id="PTHR18968:SF13">
    <property type="entry name" value="ACETOLACTATE SYNTHASE CATALYTIC SUBUNIT, MITOCHONDRIAL"/>
    <property type="match status" value="1"/>
</dbReference>
<keyword evidence="10 14" id="KW-0460">Magnesium</keyword>
<dbReference type="GO" id="GO:0030976">
    <property type="term" value="F:thiamine pyrophosphate binding"/>
    <property type="evidence" value="ECO:0007669"/>
    <property type="project" value="UniProtKB-UniRule"/>
</dbReference>
<feature type="region of interest" description="Disordered" evidence="15">
    <location>
        <begin position="1"/>
        <end position="27"/>
    </location>
</feature>
<evidence type="ECO:0000259" key="17">
    <source>
        <dbReference type="Pfam" id="PF02775"/>
    </source>
</evidence>
<dbReference type="PROSITE" id="PS00187">
    <property type="entry name" value="TPP_ENZYMES"/>
    <property type="match status" value="1"/>
</dbReference>
<dbReference type="InterPro" id="IPR012846">
    <property type="entry name" value="Acetolactate_synth_lsu"/>
</dbReference>
<dbReference type="InterPro" id="IPR011766">
    <property type="entry name" value="TPP_enzyme_TPP-bd"/>
</dbReference>
<dbReference type="UniPathway" id="UPA00047">
    <property type="reaction ID" value="UER00055"/>
</dbReference>
<evidence type="ECO:0000313" key="20">
    <source>
        <dbReference type="Proteomes" id="UP000619260"/>
    </source>
</evidence>
<dbReference type="NCBIfam" id="NF005860">
    <property type="entry name" value="PRK07789.1"/>
    <property type="match status" value="1"/>
</dbReference>
<dbReference type="InterPro" id="IPR045229">
    <property type="entry name" value="TPP_enz"/>
</dbReference>
<name>A0A8J3YI63_9ACTN</name>
<evidence type="ECO:0000256" key="12">
    <source>
        <dbReference type="ARBA" id="ARBA00023304"/>
    </source>
</evidence>
<evidence type="ECO:0000313" key="19">
    <source>
        <dbReference type="EMBL" id="GIJ45694.1"/>
    </source>
</evidence>
<dbReference type="FunFam" id="3.40.50.1220:FF:000008">
    <property type="entry name" value="Acetolactate synthase"/>
    <property type="match status" value="1"/>
</dbReference>
<dbReference type="PANTHER" id="PTHR18968">
    <property type="entry name" value="THIAMINE PYROPHOSPHATE ENZYMES"/>
    <property type="match status" value="1"/>
</dbReference>
<evidence type="ECO:0000256" key="2">
    <source>
        <dbReference type="ARBA" id="ARBA00005025"/>
    </source>
</evidence>
<dbReference type="GO" id="GO:0000287">
    <property type="term" value="F:magnesium ion binding"/>
    <property type="evidence" value="ECO:0007669"/>
    <property type="project" value="UniProtKB-UniRule"/>
</dbReference>
<comment type="pathway">
    <text evidence="1 14">Amino-acid biosynthesis; L-isoleucine biosynthesis; L-isoleucine from 2-oxobutanoate: step 1/4.</text>
</comment>
<evidence type="ECO:0000256" key="5">
    <source>
        <dbReference type="ARBA" id="ARBA00022605"/>
    </source>
</evidence>
<evidence type="ECO:0000256" key="13">
    <source>
        <dbReference type="ARBA" id="ARBA00048670"/>
    </source>
</evidence>
<organism evidence="19 20">
    <name type="scientific">Virgisporangium aliadipatigenens</name>
    <dbReference type="NCBI Taxonomy" id="741659"/>
    <lineage>
        <taxon>Bacteria</taxon>
        <taxon>Bacillati</taxon>
        <taxon>Actinomycetota</taxon>
        <taxon>Actinomycetes</taxon>
        <taxon>Micromonosporales</taxon>
        <taxon>Micromonosporaceae</taxon>
        <taxon>Virgisporangium</taxon>
    </lineage>
</organism>
<sequence>MSKPTPEILAHRSHPSPGATSAGSAAPAAVGGAGERVVDVKMTGSQALVASLEALGVDTIFGIPGGAILPAYDPLFDSKVRHILVRHEQGAGHAATGYAQATGRVGVCMATSGPGATNLVTPIADAYMDSVPIVAITGQVARPYIGTDAFQEADIQGITLPITKHNYLVQTGEEIPRILAEAFHLAATGRPGPVLVDIPKDVLVAETTFNWPPTLELPGYHPTLHPHGKQIREAARLITNAKRPVLYVGGGVLKAKASEELRTLAELTGVPVVTTLMARGAFPDSHEQHVGMPGMHGTVSAVYALQRADLIVALGARFDDRVTGKLSTFAPNATIVHADIDPAEIGKNRTADVPIVGDAKHVIQELITAVGHEHTAGRRGNITEWWTQLNELRERYPLGYEEPPDGTLSPQYVIKRLGEIVGPDAIYAAGVGQHQMWAAQFISYEKPGTWLNSGGAGTMGYAVPAAMGAKQGCPEAVVWAIDGDGCFQMTNQELATCALEGIPIKVAVINNGNLGMVRQWQTLFYEERYSNTDLGTHKHRIPDFVKLAEALGCIGLRCENAADVDATIETAMRINDQPVVIDFVVGKDAMVWPMVPAGTSNDEILFARGVRPIFDEDDV</sequence>
<dbReference type="InterPro" id="IPR000399">
    <property type="entry name" value="TPP-bd_CS"/>
</dbReference>
<keyword evidence="6" id="KW-0285">Flavoprotein</keyword>